<protein>
    <submittedName>
        <fullName evidence="1">Uncharacterized protein</fullName>
    </submittedName>
</protein>
<organism evidence="1 2">
    <name type="scientific">Caerostris extrusa</name>
    <name type="common">Bark spider</name>
    <name type="synonym">Caerostris bankana</name>
    <dbReference type="NCBI Taxonomy" id="172846"/>
    <lineage>
        <taxon>Eukaryota</taxon>
        <taxon>Metazoa</taxon>
        <taxon>Ecdysozoa</taxon>
        <taxon>Arthropoda</taxon>
        <taxon>Chelicerata</taxon>
        <taxon>Arachnida</taxon>
        <taxon>Araneae</taxon>
        <taxon>Araneomorphae</taxon>
        <taxon>Entelegynae</taxon>
        <taxon>Araneoidea</taxon>
        <taxon>Araneidae</taxon>
        <taxon>Caerostris</taxon>
    </lineage>
</organism>
<accession>A0AAV4XBW8</accession>
<gene>
    <name evidence="1" type="ORF">CEXT_719831</name>
</gene>
<dbReference type="Proteomes" id="UP001054945">
    <property type="component" value="Unassembled WGS sequence"/>
</dbReference>
<dbReference type="EMBL" id="BPLR01017416">
    <property type="protein sequence ID" value="GIY91456.1"/>
    <property type="molecule type" value="Genomic_DNA"/>
</dbReference>
<sequence length="71" mass="7945">MSNPLCSTWAVMSLGHEVTEWPTKNHTLHSGLDNERLQTSSSFFSLFGITSETADGENSNQEFVLVFFFAD</sequence>
<keyword evidence="2" id="KW-1185">Reference proteome</keyword>
<reference evidence="1 2" key="1">
    <citation type="submission" date="2021-06" db="EMBL/GenBank/DDBJ databases">
        <title>Caerostris extrusa draft genome.</title>
        <authorList>
            <person name="Kono N."/>
            <person name="Arakawa K."/>
        </authorList>
    </citation>
    <scope>NUCLEOTIDE SEQUENCE [LARGE SCALE GENOMIC DNA]</scope>
</reference>
<name>A0AAV4XBW8_CAEEX</name>
<proteinExistence type="predicted"/>
<dbReference type="AlphaFoldDB" id="A0AAV4XBW8"/>
<evidence type="ECO:0000313" key="1">
    <source>
        <dbReference type="EMBL" id="GIY91456.1"/>
    </source>
</evidence>
<evidence type="ECO:0000313" key="2">
    <source>
        <dbReference type="Proteomes" id="UP001054945"/>
    </source>
</evidence>
<comment type="caution">
    <text evidence="1">The sequence shown here is derived from an EMBL/GenBank/DDBJ whole genome shotgun (WGS) entry which is preliminary data.</text>
</comment>